<feature type="domain" description="Glycosyl hydrolase 94 catalytic" evidence="7">
    <location>
        <begin position="2339"/>
        <end position="2764"/>
    </location>
</feature>
<feature type="transmembrane region" description="Helical" evidence="4">
    <location>
        <begin position="817"/>
        <end position="835"/>
    </location>
</feature>
<keyword evidence="2" id="KW-0808">Transferase</keyword>
<evidence type="ECO:0000259" key="7">
    <source>
        <dbReference type="Pfam" id="PF17167"/>
    </source>
</evidence>
<dbReference type="Gene3D" id="1.50.10.10">
    <property type="match status" value="1"/>
</dbReference>
<dbReference type="SMART" id="SM01068">
    <property type="entry name" value="CBM_X"/>
    <property type="match status" value="2"/>
</dbReference>
<feature type="domain" description="Glycosyl hydrolase 94 supersandwich" evidence="5">
    <location>
        <begin position="2058"/>
        <end position="2324"/>
    </location>
</feature>
<dbReference type="PANTHER" id="PTHR37469:SF2">
    <property type="entry name" value="CELLOBIONIC ACID PHOSPHORYLASE"/>
    <property type="match status" value="1"/>
</dbReference>
<feature type="transmembrane region" description="Helical" evidence="4">
    <location>
        <begin position="945"/>
        <end position="962"/>
    </location>
</feature>
<dbReference type="SUPFAM" id="SSF48208">
    <property type="entry name" value="Six-hairpin glycosidases"/>
    <property type="match status" value="1"/>
</dbReference>
<dbReference type="InterPro" id="IPR037824">
    <property type="entry name" value="GH94N_2_NdvB"/>
</dbReference>
<keyword evidence="4" id="KW-1133">Transmembrane helix</keyword>
<feature type="coiled-coil region" evidence="3">
    <location>
        <begin position="1234"/>
        <end position="1264"/>
    </location>
</feature>
<dbReference type="EMBL" id="FRAI01000011">
    <property type="protein sequence ID" value="SHJ98485.1"/>
    <property type="molecule type" value="Genomic_DNA"/>
</dbReference>
<dbReference type="InterPro" id="IPR011013">
    <property type="entry name" value="Gal_mutarotase_sf_dom"/>
</dbReference>
<organism evidence="8 9">
    <name type="scientific">Anaerobranca californiensis DSM 14826</name>
    <dbReference type="NCBI Taxonomy" id="1120989"/>
    <lineage>
        <taxon>Bacteria</taxon>
        <taxon>Bacillati</taxon>
        <taxon>Bacillota</taxon>
        <taxon>Clostridia</taxon>
        <taxon>Eubacteriales</taxon>
        <taxon>Proteinivoracaceae</taxon>
        <taxon>Anaerobranca</taxon>
    </lineage>
</organism>
<dbReference type="Pfam" id="PF17167">
    <property type="entry name" value="Glyco_hydro_94"/>
    <property type="match status" value="1"/>
</dbReference>
<evidence type="ECO:0000313" key="9">
    <source>
        <dbReference type="Proteomes" id="UP000243547"/>
    </source>
</evidence>
<dbReference type="InterPro" id="IPR012341">
    <property type="entry name" value="6hp_glycosidase-like_sf"/>
</dbReference>
<evidence type="ECO:0000259" key="5">
    <source>
        <dbReference type="Pfam" id="PF06165"/>
    </source>
</evidence>
<reference evidence="9" key="1">
    <citation type="submission" date="2016-11" db="EMBL/GenBank/DDBJ databases">
        <authorList>
            <person name="Varghese N."/>
            <person name="Submissions S."/>
        </authorList>
    </citation>
    <scope>NUCLEOTIDE SEQUENCE [LARGE SCALE GENOMIC DNA]</scope>
    <source>
        <strain evidence="9">DSM 14826</strain>
    </source>
</reference>
<evidence type="ECO:0000256" key="3">
    <source>
        <dbReference type="SAM" id="Coils"/>
    </source>
</evidence>
<evidence type="ECO:0000256" key="1">
    <source>
        <dbReference type="ARBA" id="ARBA00022676"/>
    </source>
</evidence>
<proteinExistence type="predicted"/>
<dbReference type="GO" id="GO:0030246">
    <property type="term" value="F:carbohydrate binding"/>
    <property type="evidence" value="ECO:0007669"/>
    <property type="project" value="InterPro"/>
</dbReference>
<feature type="domain" description="Glycoamylase-like" evidence="6">
    <location>
        <begin position="1307"/>
        <end position="1521"/>
    </location>
</feature>
<dbReference type="InterPro" id="IPR033432">
    <property type="entry name" value="GH94_catalytic"/>
</dbReference>
<dbReference type="Pfam" id="PF06165">
    <property type="entry name" value="GH94_b-supersand"/>
    <property type="match status" value="2"/>
</dbReference>
<gene>
    <name evidence="8" type="ORF">SAMN02745227_01216</name>
</gene>
<evidence type="ECO:0000313" key="8">
    <source>
        <dbReference type="EMBL" id="SHJ98485.1"/>
    </source>
</evidence>
<feature type="domain" description="Glycosyl hydrolase 94 supersandwich" evidence="5">
    <location>
        <begin position="1561"/>
        <end position="1834"/>
    </location>
</feature>
<dbReference type="PANTHER" id="PTHR37469">
    <property type="entry name" value="CELLOBIONIC ACID PHOSPHORYLASE-RELATED"/>
    <property type="match status" value="1"/>
</dbReference>
<dbReference type="InterPro" id="IPR037820">
    <property type="entry name" value="GH94N_NdvB"/>
</dbReference>
<dbReference type="InterPro" id="IPR019282">
    <property type="entry name" value="Glycoamylase-like_cons_dom"/>
</dbReference>
<keyword evidence="4" id="KW-0472">Membrane</keyword>
<dbReference type="CDD" id="cd11756">
    <property type="entry name" value="GH94N_ChvB_NdvB_1_like"/>
    <property type="match status" value="1"/>
</dbReference>
<feature type="transmembrane region" description="Helical" evidence="4">
    <location>
        <begin position="918"/>
        <end position="940"/>
    </location>
</feature>
<dbReference type="InterPro" id="IPR010383">
    <property type="entry name" value="Glyco_hydrolase_94_b-supersand"/>
</dbReference>
<dbReference type="GO" id="GO:0005975">
    <property type="term" value="P:carbohydrate metabolic process"/>
    <property type="evidence" value="ECO:0007669"/>
    <property type="project" value="InterPro"/>
</dbReference>
<accession>A0A1M6NS14</accession>
<dbReference type="STRING" id="1120989.SAMN02745227_01216"/>
<dbReference type="OrthoDB" id="9769991at2"/>
<feature type="transmembrane region" description="Helical" evidence="4">
    <location>
        <begin position="856"/>
        <end position="875"/>
    </location>
</feature>
<dbReference type="Gene3D" id="2.60.420.10">
    <property type="entry name" value="Maltose phosphorylase, domain 3"/>
    <property type="match status" value="1"/>
</dbReference>
<evidence type="ECO:0000256" key="2">
    <source>
        <dbReference type="ARBA" id="ARBA00022679"/>
    </source>
</evidence>
<dbReference type="Gene3D" id="1.50.10.140">
    <property type="match status" value="2"/>
</dbReference>
<feature type="coiled-coil region" evidence="3">
    <location>
        <begin position="319"/>
        <end position="346"/>
    </location>
</feature>
<dbReference type="Gene3D" id="2.70.98.40">
    <property type="entry name" value="Glycoside hydrolase, family 65, N-terminal domain"/>
    <property type="match status" value="2"/>
</dbReference>
<evidence type="ECO:0000256" key="4">
    <source>
        <dbReference type="SAM" id="Phobius"/>
    </source>
</evidence>
<feature type="transmembrane region" description="Helical" evidence="4">
    <location>
        <begin position="423"/>
        <end position="447"/>
    </location>
</feature>
<dbReference type="GO" id="GO:0016757">
    <property type="term" value="F:glycosyltransferase activity"/>
    <property type="evidence" value="ECO:0007669"/>
    <property type="project" value="UniProtKB-KW"/>
</dbReference>
<keyword evidence="4" id="KW-0812">Transmembrane</keyword>
<sequence>MSLAKKEIELQTIESLKDVLLTGEELRNHAKEIAKQHKIYSEPKPIRPLINKLDQTFSEIVKVYKELSIEAQNKKSMSPASEWLLDNFYKVEEQVKDVRLNLLKDRFLKLYTIKSGVFKGYPRVYAILLDYISHTDGKIEEESLMEFIEGYQTQRVLSIGEIWSISLMARIALIKNINIICRDIYLNQRWWRKAEELAKEEPDKIINYLQEKMEFSDSISPAFVEHLLKQLRRMDTETGDVISFLEKKLKEFNTSIQQLLLEEHREQAARKISIGNSIISLNTISTIDWNDIFESLNVVEKTLRDDPLGIYDKMDFESRDYYRIEIERLSNKLNRSETKIAQVAVDLAQRKWDEGHRDKYAHVGFYIIDEGVKELSTVLKAKGFKKFSNPLGVYITPIISLTLGLSLIFFLIANYYWNNFNLSLLFSLVLLIPVSDVAVHLINYILLKIYHPRILPRLEFKSGIGKENATFIIVPTLFPNIDRVKELVRQLEIHYQGNKDPHFYFALLADLKDSKEQNCENDQGIINYAVEEINKLNEKYGEERFFVYIRKRVYSPNEGKWMGWERKRGAIEEFNNLLLGKNNTTFNVITGIPKDEIKYIITLDADTQLPISTGKKLVGIIAHPLNKAIIGENNIVKEGYGIIQPRIGISVESSNKTFFAKVYGGQGGIDPYTTASSDIYQDLFSHGIFTGKGIYDLKVFAEILHKNIPENSVLSHDLLEGCYLRTGLATDVELIDGYPTKFSSYIMRLHRWVRGDWQLIPWLFSKVRDREKKLVKNPLFSLSKWKIFDNLRRSLVPVKLLIFFIMTFLLVDKGQGLLISIGLFIAIFPALLNTVEYFRVGHNQRGYDGKTNVRKFYGVSALWYQVIFNFCFLPYQGYMLLDAIIRTLFRVCFTQKNMLEWVTAADQERSLQNDLKSYFIRMKSGLIITLITLVGVLLLIPQNMIYLLPIIFLWSISPYIAYKISQDILVEESKASLTEEDIELLRELARKTWSYYEDFSNETNNYLPPDNYQVYPPKGLANRTSPTNIGCMLLGVIIAKDFGYLTVKETLQRLGNTLKTVGKLETWHGHLYNWYDTNTLEVLKPAYVSTVDSGNFISNLIVLKEALEEFADEEIFCYNKLLGLRDTALLAEVFDDTKMLFTLGDTDIRTKGLGIDKYKEVLEGLKGTTEQGYWQRKYNKMLQDFREEVEELYLKCQGNEFAQFPEIETFVKELNYSNTINKLKGIYKKLLQKLKDEELVSKKLMELKEKLKEKLDKIAILEGKINELLSIIDTIIEGTEFVHLYDPKRNLFSIGYNVDDERLTNSYYDLLASEARTTSYLAISKGEIPKKHWFKLGRGLSIVDGSRSLVSWTGTMFEYFMPNLLLKNYKDTLLDETYKGVILAQKKYANKRNVPWGVSESGYYTFDLALNYQYKAFGIPELGLKRGLSNDTVISPYACILAISFDPKGVIENIKKLQKEGLGGQYGLYEAVDYTPARSLIHGKDKKIVKSFMAHHQGMILMALDNFLYGNILQKRFHKNPMIKAGETLLQEKIPVRAVITKELKDVEDYLPTYVTKGEELIREYDSITPYLPSCHIITNGRYSVMLNERGGGYSKCLDNNITRWREDSLLGKYGTYVIFKKDDKLWSAAYEPLRDEGDSYKVKFYNDKALYYRHDDNITTKMEVTVSSEDNVEIRKITLSNHNVTDATIEVTSFMELVLGNHLADLAHPAFSNLFLRTEMIPEYECLVASRRPREEHKGEVWGFHTIVLNGQCIGGLQYETMRGNFIGRGKDIKNAIAYHNPLTDSTGIVLDPCFSLRKKVYVPSGGSVQVIFITGIGESKGEVLDLAKKYRDFNTITRSFDLAYTRSQVEMSFMDIKKEELKIYQDMISSLIYLSPVKERYGKIIKENNKNQTALWSYGISGDLPIVLLVVKNPEEASIFQSLLKAHEYWTSKGLKVDLVVLNEEENSYLQPLQQMLNDMVSASHGRHLLDTPGGVFIRKAKQMAKEDITLLYSVARIIIHGDKGSLSRQIEFTYTSPELKELEFSSKNISYLSIDEPLQTQFYNGYGGFSADGLEYIIRLKEEKQTPAPWINVIANKKFGFLVSESGSGFIWAENSRENKITPWSNDPVSDPSEEVIYIRDDQTGKIFTPTPLPVREKESYTIRHGIGYTTFSHNSNGINQELTVFVSEKDPVKISLLKLRNLSGEKRKLTITYYLKPVLGVSEQTTKNYIITEFCEKTQSMVVKNPYNIDFSNGVAFITSSEKIESYTGDRREFIGLTGDMSNPLALKYQSLSNKVGAALEPCVALQTTIELRALSETELTFIIGYDVNGQYQDLATKYKSIAQCKNTLKGVTRFWQGLIRKIQIQTPDKSMDLMLNGWLVYQTLSCRIWARSAFYQSGGAYGFRDQLQDAMNLVYNLPTITREQILLHCAHQFVEGDVQHWWHPGAGDKGIRTRFSDDLLWLPLVTADYVKRTGDFEILKEEVHFLEDEPLGREDERYGIPRISMEKASVYEHCIRAIERSLKFGERGIPLMGSGDWNDGMSTVGNKGKGESVWLGWFLYKILQDFKEITEYMGEGERGVRYEKIAEKIVQNIEKNGWDGQWYLRAFYDNGKPLGSSQNTECIIDSLGQTWSVISGGGKNPERIQMAMDSVERYLIKRDQGLIQLFTPPFDKSDQQPGYIKGYVPGVRENGGQYTHAAIWVILAYALKGDGDKAWELFNLVNPINHSRTPIEASTYKVEPYVIAADVYAVAPHIGRGGWTWYTGAAGWMYRVGLEHIIGFKLSGNKLTIDPCIPKDWQQYTIEYKYGETSYKITVKNPDKYNKGVKEVFLDGNLTNFPITLVDDGLEHSIDLVMGKVE</sequence>
<dbReference type="Proteomes" id="UP000243547">
    <property type="component" value="Unassembled WGS sequence"/>
</dbReference>
<dbReference type="SUPFAM" id="SSF74650">
    <property type="entry name" value="Galactose mutarotase-like"/>
    <property type="match status" value="2"/>
</dbReference>
<dbReference type="InterPro" id="IPR008928">
    <property type="entry name" value="6-hairpin_glycosidase_sf"/>
</dbReference>
<keyword evidence="3" id="KW-0175">Coiled coil</keyword>
<dbReference type="CDD" id="cd11753">
    <property type="entry name" value="GH94N_ChvB_NdvB_2_like"/>
    <property type="match status" value="1"/>
</dbReference>
<dbReference type="RefSeq" id="WP_072907153.1">
    <property type="nucleotide sequence ID" value="NZ_FRAI01000011.1"/>
</dbReference>
<protein>
    <submittedName>
        <fullName evidence="8">Cellobiose phosphorylase</fullName>
    </submittedName>
</protein>
<dbReference type="Pfam" id="PF10091">
    <property type="entry name" value="Glycoamylase"/>
    <property type="match status" value="1"/>
</dbReference>
<evidence type="ECO:0000259" key="6">
    <source>
        <dbReference type="Pfam" id="PF10091"/>
    </source>
</evidence>
<keyword evidence="1" id="KW-0328">Glycosyltransferase</keyword>
<dbReference type="InterPro" id="IPR037018">
    <property type="entry name" value="GH65_N"/>
</dbReference>
<dbReference type="InterPro" id="IPR052047">
    <property type="entry name" value="GH94_Enzymes"/>
</dbReference>
<keyword evidence="9" id="KW-1185">Reference proteome</keyword>
<feature type="transmembrane region" description="Helical" evidence="4">
    <location>
        <begin position="391"/>
        <end position="417"/>
    </location>
</feature>
<name>A0A1M6NS14_9FIRM</name>
<feature type="transmembrane region" description="Helical" evidence="4">
    <location>
        <begin position="794"/>
        <end position="811"/>
    </location>
</feature>